<keyword evidence="2 6" id="KW-0812">Transmembrane</keyword>
<gene>
    <name evidence="7" type="ORF">VNI00_009713</name>
</gene>
<evidence type="ECO:0000313" key="7">
    <source>
        <dbReference type="EMBL" id="KAK7040247.1"/>
    </source>
</evidence>
<feature type="compositionally biased region" description="Polar residues" evidence="5">
    <location>
        <begin position="385"/>
        <end position="395"/>
    </location>
</feature>
<evidence type="ECO:0000256" key="3">
    <source>
        <dbReference type="ARBA" id="ARBA00022989"/>
    </source>
</evidence>
<keyword evidence="8" id="KW-1185">Reference proteome</keyword>
<evidence type="ECO:0000256" key="4">
    <source>
        <dbReference type="ARBA" id="ARBA00023136"/>
    </source>
</evidence>
<reference evidence="7 8" key="1">
    <citation type="submission" date="2024-01" db="EMBL/GenBank/DDBJ databases">
        <title>A draft genome for a cacao thread blight-causing isolate of Paramarasmius palmivorus.</title>
        <authorList>
            <person name="Baruah I.K."/>
            <person name="Bukari Y."/>
            <person name="Amoako-Attah I."/>
            <person name="Meinhardt L.W."/>
            <person name="Bailey B.A."/>
            <person name="Cohen S.P."/>
        </authorList>
    </citation>
    <scope>NUCLEOTIDE SEQUENCE [LARGE SCALE GENOMIC DNA]</scope>
    <source>
        <strain evidence="7 8">GH-12</strain>
    </source>
</reference>
<feature type="transmembrane region" description="Helical" evidence="6">
    <location>
        <begin position="279"/>
        <end position="304"/>
    </location>
</feature>
<evidence type="ECO:0000256" key="5">
    <source>
        <dbReference type="SAM" id="MobiDB-lite"/>
    </source>
</evidence>
<comment type="subcellular location">
    <subcellularLocation>
        <location evidence="1">Membrane</location>
        <topology evidence="1">Single-pass membrane protein</topology>
    </subcellularLocation>
</comment>
<dbReference type="GO" id="GO:0071944">
    <property type="term" value="C:cell periphery"/>
    <property type="evidence" value="ECO:0007669"/>
    <property type="project" value="UniProtKB-ARBA"/>
</dbReference>
<evidence type="ECO:0000256" key="6">
    <source>
        <dbReference type="SAM" id="Phobius"/>
    </source>
</evidence>
<dbReference type="InterPro" id="IPR051694">
    <property type="entry name" value="Immunoregulatory_rcpt-like"/>
</dbReference>
<feature type="region of interest" description="Disordered" evidence="5">
    <location>
        <begin position="351"/>
        <end position="407"/>
    </location>
</feature>
<name>A0AAW0CPD8_9AGAR</name>
<proteinExistence type="predicted"/>
<keyword evidence="4 6" id="KW-0472">Membrane</keyword>
<dbReference type="EMBL" id="JAYKXP010000037">
    <property type="protein sequence ID" value="KAK7040247.1"/>
    <property type="molecule type" value="Genomic_DNA"/>
</dbReference>
<comment type="caution">
    <text evidence="7">The sequence shown here is derived from an EMBL/GenBank/DDBJ whole genome shotgun (WGS) entry which is preliminary data.</text>
</comment>
<dbReference type="Proteomes" id="UP001383192">
    <property type="component" value="Unassembled WGS sequence"/>
</dbReference>
<evidence type="ECO:0000256" key="2">
    <source>
        <dbReference type="ARBA" id="ARBA00022692"/>
    </source>
</evidence>
<keyword evidence="3 6" id="KW-1133">Transmembrane helix</keyword>
<organism evidence="7 8">
    <name type="scientific">Paramarasmius palmivorus</name>
    <dbReference type="NCBI Taxonomy" id="297713"/>
    <lineage>
        <taxon>Eukaryota</taxon>
        <taxon>Fungi</taxon>
        <taxon>Dikarya</taxon>
        <taxon>Basidiomycota</taxon>
        <taxon>Agaricomycotina</taxon>
        <taxon>Agaricomycetes</taxon>
        <taxon>Agaricomycetidae</taxon>
        <taxon>Agaricales</taxon>
        <taxon>Marasmiineae</taxon>
        <taxon>Marasmiaceae</taxon>
        <taxon>Paramarasmius</taxon>
    </lineage>
</organism>
<accession>A0AAW0CPD8</accession>
<protein>
    <submittedName>
        <fullName evidence="7">Uncharacterized protein</fullName>
    </submittedName>
</protein>
<feature type="region of interest" description="Disordered" evidence="5">
    <location>
        <begin position="254"/>
        <end position="275"/>
    </location>
</feature>
<dbReference type="PANTHER" id="PTHR15549">
    <property type="entry name" value="PAIRED IMMUNOGLOBULIN-LIKE TYPE 2 RECEPTOR"/>
    <property type="match status" value="1"/>
</dbReference>
<feature type="compositionally biased region" description="Low complexity" evidence="5">
    <location>
        <begin position="254"/>
        <end position="266"/>
    </location>
</feature>
<dbReference type="AlphaFoldDB" id="A0AAW0CPD8"/>
<sequence>MAGASMEFSFVGTALYVYGSATSASYTISIDGVDVYEASAATVPQGGLLGSKTDLSYGSHTAKLTMVEGTQVEFQHAVLTIGVGYKGGSAQTYRNTIFAVTKSGNDERRNDAFFNFNPAPSGEGCSQWFVEGLIGSVYPASGSPEPVPRQMVASCPGGSLVFKVNQTSAFFIYGVVNNDHQWKTVTLRPGLNGESSKTTRYNDFSTVLDFRQVLHWESGLERDQEYEVEIVNEGGFGTNFMSFHTLQLIDGGSRPSNSLGGSSSNSTTTADKATPSGGLGAGAIAGIVVGVLLAVIAALLAAYFMRRRRRDDRVTRNTSKAQEFDTPYTYMATPFEPSEMNDSSWNMSLDGTRQSTPVPGVPLRANDAGPAFLPPEYNEAWSPSPAGSSEPSRSVRSLPIPPGSRKQ</sequence>
<evidence type="ECO:0000313" key="8">
    <source>
        <dbReference type="Proteomes" id="UP001383192"/>
    </source>
</evidence>
<evidence type="ECO:0000256" key="1">
    <source>
        <dbReference type="ARBA" id="ARBA00004167"/>
    </source>
</evidence>
<dbReference type="GO" id="GO:0016020">
    <property type="term" value="C:membrane"/>
    <property type="evidence" value="ECO:0007669"/>
    <property type="project" value="UniProtKB-SubCell"/>
</dbReference>
<dbReference type="Gene3D" id="2.60.120.260">
    <property type="entry name" value="Galactose-binding domain-like"/>
    <property type="match status" value="1"/>
</dbReference>